<reference evidence="2 3" key="1">
    <citation type="submission" date="2019-03" db="EMBL/GenBank/DDBJ databases">
        <title>Genomic Encyclopedia of Type Strains, Phase IV (KMG-IV): sequencing the most valuable type-strain genomes for metagenomic binning, comparative biology and taxonomic classification.</title>
        <authorList>
            <person name="Goeker M."/>
        </authorList>
    </citation>
    <scope>NUCLEOTIDE SEQUENCE [LARGE SCALE GENOMIC DNA]</scope>
    <source>
        <strain evidence="2 3">DSM 29481</strain>
    </source>
</reference>
<evidence type="ECO:0000313" key="2">
    <source>
        <dbReference type="EMBL" id="TCU60083.1"/>
    </source>
</evidence>
<organism evidence="2 3">
    <name type="scientific">Longicatena caecimuris</name>
    <dbReference type="NCBI Taxonomy" id="1796635"/>
    <lineage>
        <taxon>Bacteria</taxon>
        <taxon>Bacillati</taxon>
        <taxon>Bacillota</taxon>
        <taxon>Erysipelotrichia</taxon>
        <taxon>Erysipelotrichales</taxon>
        <taxon>Erysipelotrichaceae</taxon>
        <taxon>Longicatena</taxon>
    </lineage>
</organism>
<accession>A0A4R3TDP0</accession>
<proteinExistence type="predicted"/>
<keyword evidence="3" id="KW-1185">Reference proteome</keyword>
<name>A0A4R3TDP0_9FIRM</name>
<gene>
    <name evidence="2" type="ORF">EDD61_109123</name>
</gene>
<keyword evidence="1" id="KW-0812">Transmembrane</keyword>
<dbReference type="AlphaFoldDB" id="A0A4R3TDP0"/>
<keyword evidence="1" id="KW-1133">Transmembrane helix</keyword>
<dbReference type="EMBL" id="SMBP01000009">
    <property type="protein sequence ID" value="TCU60083.1"/>
    <property type="molecule type" value="Genomic_DNA"/>
</dbReference>
<evidence type="ECO:0000313" key="3">
    <source>
        <dbReference type="Proteomes" id="UP000295773"/>
    </source>
</evidence>
<dbReference type="GeneID" id="73796556"/>
<comment type="caution">
    <text evidence="2">The sequence shown here is derived from an EMBL/GenBank/DDBJ whole genome shotgun (WGS) entry which is preliminary data.</text>
</comment>
<evidence type="ECO:0000256" key="1">
    <source>
        <dbReference type="SAM" id="Phobius"/>
    </source>
</evidence>
<protein>
    <submittedName>
        <fullName evidence="2">Uncharacterized protein</fullName>
    </submittedName>
</protein>
<dbReference type="Proteomes" id="UP000295773">
    <property type="component" value="Unassembled WGS sequence"/>
</dbReference>
<dbReference type="RefSeq" id="WP_008686934.1">
    <property type="nucleotide sequence ID" value="NZ_AP024510.1"/>
</dbReference>
<sequence length="246" mass="28750">MIEKFLVKESKRIHKATRRRLRICTLLFVCFMVLLYVLLQDEFARNPSFKNTIYSIGIVLIVIVVCADVIGTIRTRKADAQGENLILPYQDGSKQEIAEKINQDAANGLLFEEYIYEFPEGKKPYGEKIVLTSSYLLLCSTKITVIPRDKIYWTCAQVGYKGGPYRVRFLVFTVKKVFEVIGVDIEHVEALANQLYEYLPNIFAGYDDDFNFSYQLEELYTKDHYEFMRLYEAMQQRYETQEKDAV</sequence>
<feature type="transmembrane region" description="Helical" evidence="1">
    <location>
        <begin position="51"/>
        <end position="71"/>
    </location>
</feature>
<keyword evidence="1" id="KW-0472">Membrane</keyword>
<feature type="transmembrane region" description="Helical" evidence="1">
    <location>
        <begin position="21"/>
        <end position="39"/>
    </location>
</feature>